<dbReference type="OMA" id="HDVRRYS"/>
<evidence type="ECO:0000313" key="2">
    <source>
        <dbReference type="EMBL" id="OQD75974.1"/>
    </source>
</evidence>
<dbReference type="OrthoDB" id="5308060at2759"/>
<dbReference type="AlphaFoldDB" id="A0A1V6PG43"/>
<sequence length="462" mass="50600">MPDNKMTSDDQFFFDYLASIPHDVRRYSNQVADTIDRQFDHAATVLRDTLSHQSWLPQAVRPMRASRTARTPRGLTDRVQDWMIRNRAWTAAIVAFVGTGCVLYYGNKKLHGKRRKARKAGNGARKEIVVIAGSPHEPITRAMAADLERRGYIVYVTVSSADEERIVQSESRADIKPLWLDLTTSSPMPSEIHPSLHELRDLITQPQYPHPGMPPHTCQLSGVFIVPSPSYAAGPVATIPPSSWADTVNTRLLSPILTAQIFLPLLTLRSNSSTIAFVYPSISSSLSAPFAGPEVTTTRAISGFATSLRQELRLLENANVDVVELRLGNIDLGPSYRHAQSQVAGTEVLAWSVQQRALYGQQYLSSVEQRPVASAGPAAIRGSPARHLHYAVLDALEPASLNILGQRKSKKAVLYVGRGARSYHMIGAWVPSGLVGLMMGYRSGNGGAASPSTGSENSWDRI</sequence>
<evidence type="ECO:0008006" key="4">
    <source>
        <dbReference type="Google" id="ProtNLM"/>
    </source>
</evidence>
<keyword evidence="1" id="KW-0812">Transmembrane</keyword>
<feature type="transmembrane region" description="Helical" evidence="1">
    <location>
        <begin position="88"/>
        <end position="106"/>
    </location>
</feature>
<comment type="caution">
    <text evidence="2">The sequence shown here is derived from an EMBL/GenBank/DDBJ whole genome shotgun (WGS) entry which is preliminary data.</text>
</comment>
<dbReference type="InterPro" id="IPR013952">
    <property type="entry name" value="DUF1776_fun"/>
</dbReference>
<dbReference type="InterPro" id="IPR036291">
    <property type="entry name" value="NAD(P)-bd_dom_sf"/>
</dbReference>
<reference evidence="3" key="1">
    <citation type="journal article" date="2017" name="Nat. Microbiol.">
        <title>Global analysis of biosynthetic gene clusters reveals vast potential of secondary metabolite production in Penicillium species.</title>
        <authorList>
            <person name="Nielsen J.C."/>
            <person name="Grijseels S."/>
            <person name="Prigent S."/>
            <person name="Ji B."/>
            <person name="Dainat J."/>
            <person name="Nielsen K.F."/>
            <person name="Frisvad J.C."/>
            <person name="Workman M."/>
            <person name="Nielsen J."/>
        </authorList>
    </citation>
    <scope>NUCLEOTIDE SEQUENCE [LARGE SCALE GENOMIC DNA]</scope>
    <source>
        <strain evidence="3">IBT 11843</strain>
    </source>
</reference>
<dbReference type="SUPFAM" id="SSF51735">
    <property type="entry name" value="NAD(P)-binding Rossmann-fold domains"/>
    <property type="match status" value="1"/>
</dbReference>
<dbReference type="Pfam" id="PF08643">
    <property type="entry name" value="DUF1776"/>
    <property type="match status" value="1"/>
</dbReference>
<dbReference type="PANTHER" id="PTHR43313:SF1">
    <property type="entry name" value="3BETA-HYDROXYSTEROID DEHYDROGENASE DHS-16"/>
    <property type="match status" value="1"/>
</dbReference>
<protein>
    <recommendedName>
        <fullName evidence="4">DUF1776-domain-containing protein</fullName>
    </recommendedName>
</protein>
<dbReference type="EMBL" id="MDYL01000005">
    <property type="protein sequence ID" value="OQD75974.1"/>
    <property type="molecule type" value="Genomic_DNA"/>
</dbReference>
<proteinExistence type="predicted"/>
<gene>
    <name evidence="2" type="ORF">PENDEC_c005G05057</name>
</gene>
<dbReference type="Proteomes" id="UP000191522">
    <property type="component" value="Unassembled WGS sequence"/>
</dbReference>
<keyword evidence="1" id="KW-0472">Membrane</keyword>
<dbReference type="Gene3D" id="3.40.50.720">
    <property type="entry name" value="NAD(P)-binding Rossmann-like Domain"/>
    <property type="match status" value="1"/>
</dbReference>
<dbReference type="PANTHER" id="PTHR43313">
    <property type="entry name" value="SHORT-CHAIN DEHYDROGENASE/REDUCTASE FAMILY 9C"/>
    <property type="match status" value="1"/>
</dbReference>
<keyword evidence="3" id="KW-1185">Reference proteome</keyword>
<name>A0A1V6PG43_PENDC</name>
<accession>A0A1V6PG43</accession>
<evidence type="ECO:0000313" key="3">
    <source>
        <dbReference type="Proteomes" id="UP000191522"/>
    </source>
</evidence>
<dbReference type="STRING" id="69771.A0A1V6PG43"/>
<keyword evidence="1" id="KW-1133">Transmembrane helix</keyword>
<evidence type="ECO:0000256" key="1">
    <source>
        <dbReference type="SAM" id="Phobius"/>
    </source>
</evidence>
<organism evidence="2 3">
    <name type="scientific">Penicillium decumbens</name>
    <dbReference type="NCBI Taxonomy" id="69771"/>
    <lineage>
        <taxon>Eukaryota</taxon>
        <taxon>Fungi</taxon>
        <taxon>Dikarya</taxon>
        <taxon>Ascomycota</taxon>
        <taxon>Pezizomycotina</taxon>
        <taxon>Eurotiomycetes</taxon>
        <taxon>Eurotiomycetidae</taxon>
        <taxon>Eurotiales</taxon>
        <taxon>Aspergillaceae</taxon>
        <taxon>Penicillium</taxon>
    </lineage>
</organism>